<protein>
    <submittedName>
        <fullName evidence="2">Uncharacterized protein</fullName>
    </submittedName>
</protein>
<evidence type="ECO:0000256" key="1">
    <source>
        <dbReference type="SAM" id="SignalP"/>
    </source>
</evidence>
<evidence type="ECO:0000313" key="3">
    <source>
        <dbReference type="Proteomes" id="UP000070444"/>
    </source>
</evidence>
<evidence type="ECO:0000313" key="2">
    <source>
        <dbReference type="EMBL" id="KXN65425.1"/>
    </source>
</evidence>
<keyword evidence="3" id="KW-1185">Reference proteome</keyword>
<dbReference type="Proteomes" id="UP000070444">
    <property type="component" value="Unassembled WGS sequence"/>
</dbReference>
<accession>A0A137NRQ8</accession>
<sequence length="81" mass="9127">MQLFILTTLISFLVAAPSLDGWNDFDHHGGIFRNDIDGAIHSQYNNCNNNVKNIGFGTDDHSDSFNGWGRWGKWGGLNNWD</sequence>
<organism evidence="2 3">
    <name type="scientific">Conidiobolus coronatus (strain ATCC 28846 / CBS 209.66 / NRRL 28638)</name>
    <name type="common">Delacroixia coronata</name>
    <dbReference type="NCBI Taxonomy" id="796925"/>
    <lineage>
        <taxon>Eukaryota</taxon>
        <taxon>Fungi</taxon>
        <taxon>Fungi incertae sedis</taxon>
        <taxon>Zoopagomycota</taxon>
        <taxon>Entomophthoromycotina</taxon>
        <taxon>Entomophthoromycetes</taxon>
        <taxon>Entomophthorales</taxon>
        <taxon>Ancylistaceae</taxon>
        <taxon>Conidiobolus</taxon>
    </lineage>
</organism>
<dbReference type="EMBL" id="KQ964883">
    <property type="protein sequence ID" value="KXN65425.1"/>
    <property type="molecule type" value="Genomic_DNA"/>
</dbReference>
<feature type="chain" id="PRO_5007293992" evidence="1">
    <location>
        <begin position="22"/>
        <end position="81"/>
    </location>
</feature>
<dbReference type="AlphaFoldDB" id="A0A137NRQ8"/>
<gene>
    <name evidence="2" type="ORF">CONCODRAFT_12983</name>
</gene>
<feature type="signal peptide" evidence="1">
    <location>
        <begin position="1"/>
        <end position="21"/>
    </location>
</feature>
<reference evidence="2 3" key="1">
    <citation type="journal article" date="2015" name="Genome Biol. Evol.">
        <title>Phylogenomic analyses indicate that early fungi evolved digesting cell walls of algal ancestors of land plants.</title>
        <authorList>
            <person name="Chang Y."/>
            <person name="Wang S."/>
            <person name="Sekimoto S."/>
            <person name="Aerts A.L."/>
            <person name="Choi C."/>
            <person name="Clum A."/>
            <person name="LaButti K.M."/>
            <person name="Lindquist E.A."/>
            <person name="Yee Ngan C."/>
            <person name="Ohm R.A."/>
            <person name="Salamov A.A."/>
            <person name="Grigoriev I.V."/>
            <person name="Spatafora J.W."/>
            <person name="Berbee M.L."/>
        </authorList>
    </citation>
    <scope>NUCLEOTIDE SEQUENCE [LARGE SCALE GENOMIC DNA]</scope>
    <source>
        <strain evidence="2 3">NRRL 28638</strain>
    </source>
</reference>
<proteinExistence type="predicted"/>
<name>A0A137NRQ8_CONC2</name>
<keyword evidence="1" id="KW-0732">Signal</keyword>